<feature type="non-terminal residue" evidence="1">
    <location>
        <position position="123"/>
    </location>
</feature>
<dbReference type="AlphaFoldDB" id="A0AAE0SCP1"/>
<reference evidence="1" key="1">
    <citation type="journal article" date="2021" name="Genome Biol. Evol.">
        <title>A High-Quality Reference Genome for a Parasitic Bivalve with Doubly Uniparental Inheritance (Bivalvia: Unionida).</title>
        <authorList>
            <person name="Smith C.H."/>
        </authorList>
    </citation>
    <scope>NUCLEOTIDE SEQUENCE</scope>
    <source>
        <strain evidence="1">CHS0354</strain>
    </source>
</reference>
<dbReference type="EMBL" id="JAEAOA010000554">
    <property type="protein sequence ID" value="KAK3589248.1"/>
    <property type="molecule type" value="Genomic_DNA"/>
</dbReference>
<evidence type="ECO:0000313" key="1">
    <source>
        <dbReference type="EMBL" id="KAK3589248.1"/>
    </source>
</evidence>
<dbReference type="Proteomes" id="UP001195483">
    <property type="component" value="Unassembled WGS sequence"/>
</dbReference>
<accession>A0AAE0SCP1</accession>
<reference evidence="1" key="3">
    <citation type="submission" date="2023-05" db="EMBL/GenBank/DDBJ databases">
        <authorList>
            <person name="Smith C.H."/>
        </authorList>
    </citation>
    <scope>NUCLEOTIDE SEQUENCE</scope>
    <source>
        <strain evidence="1">CHS0354</strain>
        <tissue evidence="1">Mantle</tissue>
    </source>
</reference>
<comment type="caution">
    <text evidence="1">The sequence shown here is derived from an EMBL/GenBank/DDBJ whole genome shotgun (WGS) entry which is preliminary data.</text>
</comment>
<gene>
    <name evidence="1" type="ORF">CHS0354_008313</name>
</gene>
<protein>
    <submittedName>
        <fullName evidence="1">Uncharacterized protein</fullName>
    </submittedName>
</protein>
<organism evidence="1 2">
    <name type="scientific">Potamilus streckersoni</name>
    <dbReference type="NCBI Taxonomy" id="2493646"/>
    <lineage>
        <taxon>Eukaryota</taxon>
        <taxon>Metazoa</taxon>
        <taxon>Spiralia</taxon>
        <taxon>Lophotrochozoa</taxon>
        <taxon>Mollusca</taxon>
        <taxon>Bivalvia</taxon>
        <taxon>Autobranchia</taxon>
        <taxon>Heteroconchia</taxon>
        <taxon>Palaeoheterodonta</taxon>
        <taxon>Unionida</taxon>
        <taxon>Unionoidea</taxon>
        <taxon>Unionidae</taxon>
        <taxon>Ambleminae</taxon>
        <taxon>Lampsilini</taxon>
        <taxon>Potamilus</taxon>
    </lineage>
</organism>
<proteinExistence type="predicted"/>
<name>A0AAE0SCP1_9BIVA</name>
<reference evidence="1" key="2">
    <citation type="journal article" date="2021" name="Genome Biol. Evol.">
        <title>Developing a high-quality reference genome for a parasitic bivalve with doubly uniparental inheritance (Bivalvia: Unionida).</title>
        <authorList>
            <person name="Smith C.H."/>
        </authorList>
    </citation>
    <scope>NUCLEOTIDE SEQUENCE</scope>
    <source>
        <strain evidence="1">CHS0354</strain>
        <tissue evidence="1">Mantle</tissue>
    </source>
</reference>
<evidence type="ECO:0000313" key="2">
    <source>
        <dbReference type="Proteomes" id="UP001195483"/>
    </source>
</evidence>
<keyword evidence="2" id="KW-1185">Reference proteome</keyword>
<sequence>MSIQNKRLFSDFFRSRNGKVGARVPLLACLPSARLGPPATANRTKIFLAVLEIHCQKLNPRDIPGRAFRACGKQACENQKMVSDRNRGVFCAFARKAGLACGEAVSGKPGGACGEASLRKSET</sequence>